<sequence length="59" mass="7108">MVKYKNFNVAHYWHNVRWSGKQILKEEHTIIRNFSDNIVGIIIHLKLTNNLFSDKNKKI</sequence>
<protein>
    <submittedName>
        <fullName evidence="1">Uncharacterized protein</fullName>
    </submittedName>
</protein>
<dbReference type="EMBL" id="LAZR01016898">
    <property type="protein sequence ID" value="KKM02553.1"/>
    <property type="molecule type" value="Genomic_DNA"/>
</dbReference>
<proteinExistence type="predicted"/>
<comment type="caution">
    <text evidence="1">The sequence shown here is derived from an EMBL/GenBank/DDBJ whole genome shotgun (WGS) entry which is preliminary data.</text>
</comment>
<accession>A0A0F9JUB9</accession>
<gene>
    <name evidence="1" type="ORF">LCGC14_1783250</name>
</gene>
<organism evidence="1">
    <name type="scientific">marine sediment metagenome</name>
    <dbReference type="NCBI Taxonomy" id="412755"/>
    <lineage>
        <taxon>unclassified sequences</taxon>
        <taxon>metagenomes</taxon>
        <taxon>ecological metagenomes</taxon>
    </lineage>
</organism>
<dbReference type="AlphaFoldDB" id="A0A0F9JUB9"/>
<name>A0A0F9JUB9_9ZZZZ</name>
<reference evidence="1" key="1">
    <citation type="journal article" date="2015" name="Nature">
        <title>Complex archaea that bridge the gap between prokaryotes and eukaryotes.</title>
        <authorList>
            <person name="Spang A."/>
            <person name="Saw J.H."/>
            <person name="Jorgensen S.L."/>
            <person name="Zaremba-Niedzwiedzka K."/>
            <person name="Martijn J."/>
            <person name="Lind A.E."/>
            <person name="van Eijk R."/>
            <person name="Schleper C."/>
            <person name="Guy L."/>
            <person name="Ettema T.J."/>
        </authorList>
    </citation>
    <scope>NUCLEOTIDE SEQUENCE</scope>
</reference>
<evidence type="ECO:0000313" key="1">
    <source>
        <dbReference type="EMBL" id="KKM02553.1"/>
    </source>
</evidence>